<feature type="binding site" evidence="14">
    <location>
        <position position="177"/>
    </location>
    <ligand>
        <name>FMN</name>
        <dbReference type="ChEBI" id="CHEBI:58210"/>
    </ligand>
</feature>
<evidence type="ECO:0000256" key="7">
    <source>
        <dbReference type="ARBA" id="ARBA00022857"/>
    </source>
</evidence>
<evidence type="ECO:0000256" key="8">
    <source>
        <dbReference type="ARBA" id="ARBA00022884"/>
    </source>
</evidence>
<dbReference type="Gene3D" id="3.20.20.70">
    <property type="entry name" value="Aldolase class I"/>
    <property type="match status" value="1"/>
</dbReference>
<organism evidence="17 18">
    <name type="scientific">Candidatus Sulfomarinibacter kjeldsenii</name>
    <dbReference type="NCBI Taxonomy" id="2885994"/>
    <lineage>
        <taxon>Bacteria</taxon>
        <taxon>Pseudomonadati</taxon>
        <taxon>Acidobacteriota</taxon>
        <taxon>Thermoanaerobaculia</taxon>
        <taxon>Thermoanaerobaculales</taxon>
        <taxon>Candidatus Sulfomarinibacteraceae</taxon>
        <taxon>Candidatus Sulfomarinibacter</taxon>
    </lineage>
</organism>
<comment type="similarity">
    <text evidence="12">Belongs to the dus family.</text>
</comment>
<evidence type="ECO:0000256" key="12">
    <source>
        <dbReference type="PIRNR" id="PIRNR006621"/>
    </source>
</evidence>
<dbReference type="InterPro" id="IPR004652">
    <property type="entry name" value="DusB-like"/>
</dbReference>
<protein>
    <recommendedName>
        <fullName evidence="12">tRNA-dihydrouridine synthase</fullName>
        <ecNumber evidence="12">1.3.1.-</ecNumber>
    </recommendedName>
</protein>
<keyword evidence="8" id="KW-0694">RNA-binding</keyword>
<evidence type="ECO:0000256" key="10">
    <source>
        <dbReference type="ARBA" id="ARBA00048205"/>
    </source>
</evidence>
<evidence type="ECO:0000259" key="16">
    <source>
        <dbReference type="Pfam" id="PF01207"/>
    </source>
</evidence>
<evidence type="ECO:0000256" key="6">
    <source>
        <dbReference type="ARBA" id="ARBA00022694"/>
    </source>
</evidence>
<feature type="binding site" evidence="14">
    <location>
        <begin position="233"/>
        <end position="234"/>
    </location>
    <ligand>
        <name>FMN</name>
        <dbReference type="ChEBI" id="CHEBI:58210"/>
    </ligand>
</feature>
<dbReference type="NCBIfam" id="TIGR00737">
    <property type="entry name" value="nifR3_yhdG"/>
    <property type="match status" value="1"/>
</dbReference>
<dbReference type="Proteomes" id="UP000598633">
    <property type="component" value="Unassembled WGS sequence"/>
</dbReference>
<feature type="domain" description="DUS-like FMN-binding" evidence="16">
    <location>
        <begin position="20"/>
        <end position="322"/>
    </location>
</feature>
<dbReference type="AlphaFoldDB" id="A0A8J7CER4"/>
<evidence type="ECO:0000256" key="2">
    <source>
        <dbReference type="ARBA" id="ARBA00002790"/>
    </source>
</evidence>
<evidence type="ECO:0000256" key="9">
    <source>
        <dbReference type="ARBA" id="ARBA00023002"/>
    </source>
</evidence>
<evidence type="ECO:0000313" key="17">
    <source>
        <dbReference type="EMBL" id="MBD3870692.1"/>
    </source>
</evidence>
<evidence type="ECO:0000256" key="13">
    <source>
        <dbReference type="PIRSR" id="PIRSR006621-1"/>
    </source>
</evidence>
<dbReference type="PANTHER" id="PTHR45846">
    <property type="entry name" value="TRNA-DIHYDROURIDINE(47) SYNTHASE [NAD(P)(+)]-LIKE"/>
    <property type="match status" value="1"/>
</dbReference>
<keyword evidence="3" id="KW-0820">tRNA-binding</keyword>
<dbReference type="GO" id="GO:0017150">
    <property type="term" value="F:tRNA dihydrouridine synthase activity"/>
    <property type="evidence" value="ECO:0007669"/>
    <property type="project" value="InterPro"/>
</dbReference>
<keyword evidence="9 12" id="KW-0560">Oxidoreductase</keyword>
<evidence type="ECO:0000256" key="15">
    <source>
        <dbReference type="SAM" id="MobiDB-lite"/>
    </source>
</evidence>
<dbReference type="PIRSF" id="PIRSF006621">
    <property type="entry name" value="Dus"/>
    <property type="match status" value="1"/>
</dbReference>
<dbReference type="PROSITE" id="PS01136">
    <property type="entry name" value="UPF0034"/>
    <property type="match status" value="1"/>
</dbReference>
<evidence type="ECO:0000256" key="4">
    <source>
        <dbReference type="ARBA" id="ARBA00022630"/>
    </source>
</evidence>
<feature type="binding site" evidence="14">
    <location>
        <position position="76"/>
    </location>
    <ligand>
        <name>FMN</name>
        <dbReference type="ChEBI" id="CHEBI:58210"/>
    </ligand>
</feature>
<dbReference type="InterPro" id="IPR001269">
    <property type="entry name" value="DUS_fam"/>
</dbReference>
<name>A0A8J7CER4_9BACT</name>
<evidence type="ECO:0000256" key="14">
    <source>
        <dbReference type="PIRSR" id="PIRSR006621-2"/>
    </source>
</evidence>
<dbReference type="InterPro" id="IPR035587">
    <property type="entry name" value="DUS-like_FMN-bd"/>
</dbReference>
<feature type="active site" description="Proton donor" evidence="13">
    <location>
        <position position="107"/>
    </location>
</feature>
<comment type="catalytic activity">
    <reaction evidence="11">
        <text>a 5,6-dihydrouridine in tRNA + NAD(+) = a uridine in tRNA + NADH + H(+)</text>
        <dbReference type="Rhea" id="RHEA:54452"/>
        <dbReference type="Rhea" id="RHEA-COMP:13339"/>
        <dbReference type="Rhea" id="RHEA-COMP:13887"/>
        <dbReference type="ChEBI" id="CHEBI:15378"/>
        <dbReference type="ChEBI" id="CHEBI:57540"/>
        <dbReference type="ChEBI" id="CHEBI:57945"/>
        <dbReference type="ChEBI" id="CHEBI:65315"/>
        <dbReference type="ChEBI" id="CHEBI:74443"/>
    </reaction>
</comment>
<comment type="function">
    <text evidence="2 12">Catalyzes the synthesis of 5,6-dihydrouridine (D), a modified base found in the D-loop of most tRNAs, via the reduction of the C5-C6 double bond in target uridines.</text>
</comment>
<feature type="compositionally biased region" description="Acidic residues" evidence="15">
    <location>
        <begin position="357"/>
        <end position="374"/>
    </location>
</feature>
<feature type="region of interest" description="Disordered" evidence="15">
    <location>
        <begin position="333"/>
        <end position="374"/>
    </location>
</feature>
<sequence>MTVPQSVRIGPIEVSPPVVLAPMAGVTNYPFRALCRRFGAGLYISEMITARPLVEGREKTLKLADFGSDERPRSLQIYGVDPQYVGEAVRRLVGEGRVDHLDLNFGCPVRKVTRKGGGAAIPAKPRLLETIVRAAVAAAAKIPVTIKFRMGIDEDHLNFLESGRIAEDQGCAGVTLHARTAAQLYDGHARWPAIGELKQALTSIPVFGNGDIWVADDAIRMVRETGCDGVAVGRGCLGRPWLFRDLADAFMGREQQAPPTFGEVADLMVEHAQMLVDWFGERQAMLSFRKHCGWYTRGFRSSARLRERLMRIQHFPELQEALADIDRGEPFPEHGHLVRRGKRSGTQKVVLPKGFWDDPDDATPPDAEEMVSGG</sequence>
<dbReference type="Pfam" id="PF01207">
    <property type="entry name" value="Dus"/>
    <property type="match status" value="1"/>
</dbReference>
<accession>A0A8J7CER4</accession>
<dbReference type="SUPFAM" id="SSF51395">
    <property type="entry name" value="FMN-linked oxidoreductases"/>
    <property type="match status" value="1"/>
</dbReference>
<feature type="binding site" evidence="14">
    <location>
        <position position="147"/>
    </location>
    <ligand>
        <name>FMN</name>
        <dbReference type="ChEBI" id="CHEBI:58210"/>
    </ligand>
</feature>
<keyword evidence="5 12" id="KW-0288">FMN</keyword>
<comment type="caution">
    <text evidence="17">The sequence shown here is derived from an EMBL/GenBank/DDBJ whole genome shotgun (WGS) entry which is preliminary data.</text>
</comment>
<dbReference type="GO" id="GO:0000049">
    <property type="term" value="F:tRNA binding"/>
    <property type="evidence" value="ECO:0007669"/>
    <property type="project" value="UniProtKB-KW"/>
</dbReference>
<feature type="binding site" evidence="14">
    <location>
        <begin position="22"/>
        <end position="24"/>
    </location>
    <ligand>
        <name>FMN</name>
        <dbReference type="ChEBI" id="CHEBI:58210"/>
    </ligand>
</feature>
<gene>
    <name evidence="17" type="primary">dusB</name>
    <name evidence="17" type="ORF">IFJ97_04960</name>
</gene>
<keyword evidence="7" id="KW-0521">NADP</keyword>
<evidence type="ECO:0000256" key="5">
    <source>
        <dbReference type="ARBA" id="ARBA00022643"/>
    </source>
</evidence>
<evidence type="ECO:0000256" key="3">
    <source>
        <dbReference type="ARBA" id="ARBA00022555"/>
    </source>
</evidence>
<evidence type="ECO:0000313" key="18">
    <source>
        <dbReference type="Proteomes" id="UP000598633"/>
    </source>
</evidence>
<dbReference type="EMBL" id="JACXWA010000081">
    <property type="protein sequence ID" value="MBD3870692.1"/>
    <property type="molecule type" value="Genomic_DNA"/>
</dbReference>
<dbReference type="CDD" id="cd02801">
    <property type="entry name" value="DUS_like_FMN"/>
    <property type="match status" value="1"/>
</dbReference>
<dbReference type="InterPro" id="IPR024036">
    <property type="entry name" value="tRNA-dHydroUridine_Synthase_C"/>
</dbReference>
<evidence type="ECO:0000256" key="1">
    <source>
        <dbReference type="ARBA" id="ARBA00001917"/>
    </source>
</evidence>
<keyword evidence="6 12" id="KW-0819">tRNA processing</keyword>
<reference evidence="17 18" key="1">
    <citation type="submission" date="2020-08" db="EMBL/GenBank/DDBJ databases">
        <title>Acidobacteriota in marine sediments use diverse sulfur dissimilation pathways.</title>
        <authorList>
            <person name="Wasmund K."/>
        </authorList>
    </citation>
    <scope>NUCLEOTIDE SEQUENCE [LARGE SCALE GENOMIC DNA]</scope>
    <source>
        <strain evidence="17">MAG AM3-A</strain>
    </source>
</reference>
<dbReference type="EC" id="1.3.1.-" evidence="12"/>
<comment type="cofactor">
    <cofactor evidence="1 12 14">
        <name>FMN</name>
        <dbReference type="ChEBI" id="CHEBI:58210"/>
    </cofactor>
</comment>
<dbReference type="InterPro" id="IPR013785">
    <property type="entry name" value="Aldolase_TIM"/>
</dbReference>
<keyword evidence="4 12" id="KW-0285">Flavoprotein</keyword>
<dbReference type="InterPro" id="IPR018517">
    <property type="entry name" value="tRNA_hU_synthase_CS"/>
</dbReference>
<proteinExistence type="inferred from homology"/>
<dbReference type="GO" id="GO:0050660">
    <property type="term" value="F:flavin adenine dinucleotide binding"/>
    <property type="evidence" value="ECO:0007669"/>
    <property type="project" value="InterPro"/>
</dbReference>
<comment type="catalytic activity">
    <reaction evidence="10">
        <text>a 5,6-dihydrouridine in tRNA + NADP(+) = a uridine in tRNA + NADPH + H(+)</text>
        <dbReference type="Rhea" id="RHEA:23624"/>
        <dbReference type="Rhea" id="RHEA-COMP:13339"/>
        <dbReference type="Rhea" id="RHEA-COMP:13887"/>
        <dbReference type="ChEBI" id="CHEBI:15378"/>
        <dbReference type="ChEBI" id="CHEBI:57783"/>
        <dbReference type="ChEBI" id="CHEBI:58349"/>
        <dbReference type="ChEBI" id="CHEBI:65315"/>
        <dbReference type="ChEBI" id="CHEBI:74443"/>
    </reaction>
</comment>
<dbReference type="PANTHER" id="PTHR45846:SF1">
    <property type="entry name" value="TRNA-DIHYDROURIDINE(47) SYNTHASE [NAD(P)(+)]-LIKE"/>
    <property type="match status" value="1"/>
</dbReference>
<dbReference type="Gene3D" id="1.10.1200.80">
    <property type="entry name" value="Putative flavin oxidoreducatase, domain 2"/>
    <property type="match status" value="1"/>
</dbReference>
<evidence type="ECO:0000256" key="11">
    <source>
        <dbReference type="ARBA" id="ARBA00048802"/>
    </source>
</evidence>
<keyword evidence="14" id="KW-0547">Nucleotide-binding</keyword>